<reference evidence="1 2" key="1">
    <citation type="submission" date="2013-05" db="EMBL/GenBank/DDBJ databases">
        <title>Genome assembly of Chondromyces apiculatus DSM 436.</title>
        <authorList>
            <person name="Sharma G."/>
            <person name="Khatri I."/>
            <person name="Kaur C."/>
            <person name="Mayilraj S."/>
            <person name="Subramanian S."/>
        </authorList>
    </citation>
    <scope>NUCLEOTIDE SEQUENCE [LARGE SCALE GENOMIC DNA]</scope>
    <source>
        <strain evidence="1 2">DSM 436</strain>
    </source>
</reference>
<organism evidence="1 2">
    <name type="scientific">Chondromyces apiculatus DSM 436</name>
    <dbReference type="NCBI Taxonomy" id="1192034"/>
    <lineage>
        <taxon>Bacteria</taxon>
        <taxon>Pseudomonadati</taxon>
        <taxon>Myxococcota</taxon>
        <taxon>Polyangia</taxon>
        <taxon>Polyangiales</taxon>
        <taxon>Polyangiaceae</taxon>
        <taxon>Chondromyces</taxon>
    </lineage>
</organism>
<gene>
    <name evidence="1" type="ORF">CAP_5105</name>
</gene>
<dbReference type="Proteomes" id="UP000019678">
    <property type="component" value="Unassembled WGS sequence"/>
</dbReference>
<dbReference type="AlphaFoldDB" id="A0A017T5I7"/>
<name>A0A017T5I7_9BACT</name>
<dbReference type="EMBL" id="ASRX01000041">
    <property type="protein sequence ID" value="EYF03841.1"/>
    <property type="molecule type" value="Genomic_DNA"/>
</dbReference>
<sequence length="49" mass="5646">MLEPLRPGAKKNWFKGFIQSSHTLKQDDFEALKKAFEEALRVEQALLGQ</sequence>
<comment type="caution">
    <text evidence="1">The sequence shown here is derived from an EMBL/GenBank/DDBJ whole genome shotgun (WGS) entry which is preliminary data.</text>
</comment>
<keyword evidence="2" id="KW-1185">Reference proteome</keyword>
<accession>A0A017T5I7</accession>
<evidence type="ECO:0000313" key="2">
    <source>
        <dbReference type="Proteomes" id="UP000019678"/>
    </source>
</evidence>
<proteinExistence type="predicted"/>
<protein>
    <submittedName>
        <fullName evidence="1">Uncharacterized protein</fullName>
    </submittedName>
</protein>
<evidence type="ECO:0000313" key="1">
    <source>
        <dbReference type="EMBL" id="EYF03841.1"/>
    </source>
</evidence>